<proteinExistence type="predicted"/>
<sequence>MLPYQKLIGSLMYIAVLTRPDIVFSVNFLSQFNNCYTKEHWAYAKRFLASGNNQLEAFVDVDWASNVIDRRSYTGYFFRLLNCAISWETKKQVTVALSSTEAEYMGISECCQEAVYLRNLLFELNGVTYPIPIYFNDNQLAHKLSANPVHHKRSKHIDVR</sequence>
<evidence type="ECO:0000313" key="2">
    <source>
        <dbReference type="Proteomes" id="UP000663880"/>
    </source>
</evidence>
<dbReference type="OrthoDB" id="413361at2759"/>
<dbReference type="Proteomes" id="UP000663880">
    <property type="component" value="Unassembled WGS sequence"/>
</dbReference>
<gene>
    <name evidence="1" type="ORF">PMACD_LOCUS16487</name>
</gene>
<dbReference type="EMBL" id="CAJOBZ010000088">
    <property type="protein sequence ID" value="CAF4958368.1"/>
    <property type="molecule type" value="Genomic_DNA"/>
</dbReference>
<dbReference type="AlphaFoldDB" id="A0A821YB86"/>
<accession>A0A821YB86</accession>
<dbReference type="PANTHER" id="PTHR11439">
    <property type="entry name" value="GAG-POL-RELATED RETROTRANSPOSON"/>
    <property type="match status" value="1"/>
</dbReference>
<name>A0A821YB86_9NEOP</name>
<reference evidence="1" key="1">
    <citation type="submission" date="2021-02" db="EMBL/GenBank/DDBJ databases">
        <authorList>
            <person name="Steward A R."/>
        </authorList>
    </citation>
    <scope>NUCLEOTIDE SEQUENCE</scope>
</reference>
<evidence type="ECO:0000313" key="1">
    <source>
        <dbReference type="EMBL" id="CAF4958368.1"/>
    </source>
</evidence>
<dbReference type="PANTHER" id="PTHR11439:SF483">
    <property type="entry name" value="PEPTIDE SYNTHASE GLIP-LIKE, PUTATIVE (AFU_ORTHOLOGUE AFUA_3G12920)-RELATED"/>
    <property type="match status" value="1"/>
</dbReference>
<protein>
    <submittedName>
        <fullName evidence="1">Uncharacterized protein</fullName>
    </submittedName>
</protein>
<dbReference type="CDD" id="cd09272">
    <property type="entry name" value="RNase_HI_RT_Ty1"/>
    <property type="match status" value="1"/>
</dbReference>
<keyword evidence="2" id="KW-1185">Reference proteome</keyword>
<comment type="caution">
    <text evidence="1">The sequence shown here is derived from an EMBL/GenBank/DDBJ whole genome shotgun (WGS) entry which is preliminary data.</text>
</comment>
<organism evidence="1 2">
    <name type="scientific">Pieris macdunnoughi</name>
    <dbReference type="NCBI Taxonomy" id="345717"/>
    <lineage>
        <taxon>Eukaryota</taxon>
        <taxon>Metazoa</taxon>
        <taxon>Ecdysozoa</taxon>
        <taxon>Arthropoda</taxon>
        <taxon>Hexapoda</taxon>
        <taxon>Insecta</taxon>
        <taxon>Pterygota</taxon>
        <taxon>Neoptera</taxon>
        <taxon>Endopterygota</taxon>
        <taxon>Lepidoptera</taxon>
        <taxon>Glossata</taxon>
        <taxon>Ditrysia</taxon>
        <taxon>Papilionoidea</taxon>
        <taxon>Pieridae</taxon>
        <taxon>Pierinae</taxon>
        <taxon>Pieris</taxon>
    </lineage>
</organism>